<evidence type="ECO:0000313" key="3">
    <source>
        <dbReference type="Proteomes" id="UP000003793"/>
    </source>
</evidence>
<organism evidence="2 3">
    <name type="scientific">Coprococcus comes ATCC 27758</name>
    <dbReference type="NCBI Taxonomy" id="470146"/>
    <lineage>
        <taxon>Bacteria</taxon>
        <taxon>Bacillati</taxon>
        <taxon>Bacillota</taxon>
        <taxon>Clostridia</taxon>
        <taxon>Lachnospirales</taxon>
        <taxon>Lachnospiraceae</taxon>
        <taxon>Coprococcus</taxon>
    </lineage>
</organism>
<evidence type="ECO:0000256" key="1">
    <source>
        <dbReference type="SAM" id="Phobius"/>
    </source>
</evidence>
<evidence type="ECO:0000313" key="2">
    <source>
        <dbReference type="EMBL" id="EEG90508.1"/>
    </source>
</evidence>
<keyword evidence="1" id="KW-0472">Membrane</keyword>
<dbReference type="HOGENOM" id="CLU_2567988_0_0_9"/>
<gene>
    <name evidence="2" type="ORF">COPCOM_01245</name>
</gene>
<keyword evidence="1" id="KW-0812">Transmembrane</keyword>
<reference evidence="2 3" key="1">
    <citation type="submission" date="2009-02" db="EMBL/GenBank/DDBJ databases">
        <authorList>
            <person name="Fulton L."/>
            <person name="Clifton S."/>
            <person name="Fulton B."/>
            <person name="Xu J."/>
            <person name="Minx P."/>
            <person name="Pepin K.H."/>
            <person name="Johnson M."/>
            <person name="Bhonagiri V."/>
            <person name="Nash W.E."/>
            <person name="Mardis E.R."/>
            <person name="Wilson R.K."/>
        </authorList>
    </citation>
    <scope>NUCLEOTIDE SEQUENCE [LARGE SCALE GENOMIC DNA]</scope>
    <source>
        <strain evidence="2 3">ATCC 27758</strain>
    </source>
</reference>
<protein>
    <submittedName>
        <fullName evidence="2">Uncharacterized protein</fullName>
    </submittedName>
</protein>
<accession>C0B7X1</accession>
<proteinExistence type="predicted"/>
<reference evidence="2 3" key="2">
    <citation type="submission" date="2009-03" db="EMBL/GenBank/DDBJ databases">
        <title>Draft genome sequence of Coprococcus comes (ATCC 27758).</title>
        <authorList>
            <person name="Sudarsanam P."/>
            <person name="Ley R."/>
            <person name="Guruge J."/>
            <person name="Turnbaugh P.J."/>
            <person name="Mahowald M."/>
            <person name="Liep D."/>
            <person name="Gordon J."/>
        </authorList>
    </citation>
    <scope>NUCLEOTIDE SEQUENCE [LARGE SCALE GENOMIC DNA]</scope>
    <source>
        <strain evidence="2 3">ATCC 27758</strain>
    </source>
</reference>
<dbReference type="Proteomes" id="UP000003793">
    <property type="component" value="Unassembled WGS sequence"/>
</dbReference>
<comment type="caution">
    <text evidence="2">The sequence shown here is derived from an EMBL/GenBank/DDBJ whole genome shotgun (WGS) entry which is preliminary data.</text>
</comment>
<feature type="transmembrane region" description="Helical" evidence="1">
    <location>
        <begin position="36"/>
        <end position="53"/>
    </location>
</feature>
<dbReference type="EMBL" id="ABVR01000038">
    <property type="protein sequence ID" value="EEG90508.1"/>
    <property type="molecule type" value="Genomic_DNA"/>
</dbReference>
<dbReference type="AlphaFoldDB" id="C0B7X1"/>
<keyword evidence="1" id="KW-1133">Transmembrane helix</keyword>
<sequence>MPDKGMSGRCTAADCLHVNQTVSTSRKDFENNPQALYYYFFYFFFFDFLVDMVDKGEKCPQYQAFPRQPAVNRSVNQTVNR</sequence>
<name>C0B7X1_9FIRM</name>